<protein>
    <submittedName>
        <fullName evidence="2">Uncharacterized protein</fullName>
    </submittedName>
</protein>
<proteinExistence type="predicted"/>
<evidence type="ECO:0000256" key="1">
    <source>
        <dbReference type="SAM" id="MobiDB-lite"/>
    </source>
</evidence>
<comment type="caution">
    <text evidence="2">The sequence shown here is derived from an EMBL/GenBank/DDBJ whole genome shotgun (WGS) entry which is preliminary data.</text>
</comment>
<feature type="compositionally biased region" description="Polar residues" evidence="1">
    <location>
        <begin position="44"/>
        <end position="54"/>
    </location>
</feature>
<feature type="region of interest" description="Disordered" evidence="1">
    <location>
        <begin position="1"/>
        <end position="54"/>
    </location>
</feature>
<dbReference type="Proteomes" id="UP001214576">
    <property type="component" value="Unassembled WGS sequence"/>
</dbReference>
<sequence length="210" mass="23170">MLAARTGAAGGQISEENPKLRKPSGFSVGSKDKSPKKAAENGKESSLSPSGQSQLRARQLALVREVEMNWYLKLWELSTEHTTAYTTGMPHRANKRLLKFNFANFTGTRNMIGFDIPSPKLGLPKSSESALKCRRHLAVTKPPPQAACWPVRPSGAVERKHLEKFLRVHGISLQETIRAETGMTYSKHGIEIPQDLSHGAPDINKGHHTK</sequence>
<keyword evidence="3" id="KW-1185">Reference proteome</keyword>
<feature type="compositionally biased region" description="Basic and acidic residues" evidence="1">
    <location>
        <begin position="30"/>
        <end position="43"/>
    </location>
</feature>
<reference evidence="2" key="1">
    <citation type="submission" date="2022-03" db="EMBL/GenBank/DDBJ databases">
        <title>Genomic analyses of argali, domestic sheep and their hybrids provide insights into chromosomal evolution, heterosis and genetic basis of agronomic traits.</title>
        <authorList>
            <person name="Li M."/>
        </authorList>
    </citation>
    <scope>NUCLEOTIDE SEQUENCE</scope>
    <source>
        <strain evidence="2">CAU-MHL-2022a</strain>
        <tissue evidence="2">Skin</tissue>
    </source>
</reference>
<dbReference type="EMBL" id="JAKZEL010000001">
    <property type="protein sequence ID" value="KAI4548042.1"/>
    <property type="molecule type" value="Genomic_DNA"/>
</dbReference>
<dbReference type="AlphaFoldDB" id="A0AAD4UK76"/>
<organism evidence="2 3">
    <name type="scientific">Ovis ammon polii</name>
    <dbReference type="NCBI Taxonomy" id="230172"/>
    <lineage>
        <taxon>Eukaryota</taxon>
        <taxon>Metazoa</taxon>
        <taxon>Chordata</taxon>
        <taxon>Craniata</taxon>
        <taxon>Vertebrata</taxon>
        <taxon>Euteleostomi</taxon>
        <taxon>Mammalia</taxon>
        <taxon>Eutheria</taxon>
        <taxon>Laurasiatheria</taxon>
        <taxon>Artiodactyla</taxon>
        <taxon>Ruminantia</taxon>
        <taxon>Pecora</taxon>
        <taxon>Bovidae</taxon>
        <taxon>Caprinae</taxon>
        <taxon>Ovis</taxon>
    </lineage>
</organism>
<feature type="region of interest" description="Disordered" evidence="1">
    <location>
        <begin position="190"/>
        <end position="210"/>
    </location>
</feature>
<name>A0AAD4UK76_OVIAM</name>
<accession>A0AAD4UK76</accession>
<evidence type="ECO:0000313" key="3">
    <source>
        <dbReference type="Proteomes" id="UP001214576"/>
    </source>
</evidence>
<evidence type="ECO:0000313" key="2">
    <source>
        <dbReference type="EMBL" id="KAI4548042.1"/>
    </source>
</evidence>
<gene>
    <name evidence="2" type="ORF">MG293_000372</name>
</gene>